<dbReference type="Proteomes" id="UP001500929">
    <property type="component" value="Unassembled WGS sequence"/>
</dbReference>
<sequence>MTETAEATTDPLYTEVAGCTCYIGGQRGVTTGFTYSPGLSGPEMNGAFVKLDEGDRPMLYVTLGAPVSGDNARMTHREVLAWREISRDGFDSLTGLADARRKMGWR</sequence>
<dbReference type="RefSeq" id="WP_259478854.1">
    <property type="nucleotide sequence ID" value="NZ_BAAAQY010000003.1"/>
</dbReference>
<keyword evidence="2" id="KW-1185">Reference proteome</keyword>
<accession>A0ABN3DG49</accession>
<proteinExistence type="predicted"/>
<name>A0ABN3DG49_9MICO</name>
<organism evidence="1 2">
    <name type="scientific">Herbiconiux moechotypicola</name>
    <dbReference type="NCBI Taxonomy" id="637393"/>
    <lineage>
        <taxon>Bacteria</taxon>
        <taxon>Bacillati</taxon>
        <taxon>Actinomycetota</taxon>
        <taxon>Actinomycetes</taxon>
        <taxon>Micrococcales</taxon>
        <taxon>Microbacteriaceae</taxon>
        <taxon>Herbiconiux</taxon>
    </lineage>
</organism>
<evidence type="ECO:0000313" key="1">
    <source>
        <dbReference type="EMBL" id="GAA2230105.1"/>
    </source>
</evidence>
<protein>
    <submittedName>
        <fullName evidence="1">Uncharacterized protein</fullName>
    </submittedName>
</protein>
<reference evidence="1 2" key="1">
    <citation type="journal article" date="2019" name="Int. J. Syst. Evol. Microbiol.">
        <title>The Global Catalogue of Microorganisms (GCM) 10K type strain sequencing project: providing services to taxonomists for standard genome sequencing and annotation.</title>
        <authorList>
            <consortium name="The Broad Institute Genomics Platform"/>
            <consortium name="The Broad Institute Genome Sequencing Center for Infectious Disease"/>
            <person name="Wu L."/>
            <person name="Ma J."/>
        </authorList>
    </citation>
    <scope>NUCLEOTIDE SEQUENCE [LARGE SCALE GENOMIC DNA]</scope>
    <source>
        <strain evidence="1 2">JCM 16117</strain>
    </source>
</reference>
<dbReference type="EMBL" id="BAAAQY010000003">
    <property type="protein sequence ID" value="GAA2230105.1"/>
    <property type="molecule type" value="Genomic_DNA"/>
</dbReference>
<evidence type="ECO:0000313" key="2">
    <source>
        <dbReference type="Proteomes" id="UP001500929"/>
    </source>
</evidence>
<comment type="caution">
    <text evidence="1">The sequence shown here is derived from an EMBL/GenBank/DDBJ whole genome shotgun (WGS) entry which is preliminary data.</text>
</comment>
<gene>
    <name evidence="1" type="ORF">GCM10009851_13550</name>
</gene>